<evidence type="ECO:0008006" key="5">
    <source>
        <dbReference type="Google" id="ProtNLM"/>
    </source>
</evidence>
<dbReference type="GO" id="GO:0035869">
    <property type="term" value="C:ciliary transition zone"/>
    <property type="evidence" value="ECO:0007669"/>
    <property type="project" value="TreeGrafter"/>
</dbReference>
<evidence type="ECO:0000256" key="1">
    <source>
        <dbReference type="ARBA" id="ARBA00004114"/>
    </source>
</evidence>
<dbReference type="PANTHER" id="PTHR21223:SF3">
    <property type="entry name" value="CBY1-INTERACTING BAR DOMAIN-CONTAINING PROTEIN 2"/>
    <property type="match status" value="1"/>
</dbReference>
<feature type="region of interest" description="Disordered" evidence="2">
    <location>
        <begin position="299"/>
        <end position="325"/>
    </location>
</feature>
<dbReference type="Proteomes" id="UP001460270">
    <property type="component" value="Unassembled WGS sequence"/>
</dbReference>
<dbReference type="PANTHER" id="PTHR21223">
    <property type="entry name" value="CBY1-INTERACTING BAR DOMAIN-CONTAINING PROTEIN HOMOLOG"/>
    <property type="match status" value="1"/>
</dbReference>
<organism evidence="3 4">
    <name type="scientific">Mugilogobius chulae</name>
    <name type="common">yellowstripe goby</name>
    <dbReference type="NCBI Taxonomy" id="88201"/>
    <lineage>
        <taxon>Eukaryota</taxon>
        <taxon>Metazoa</taxon>
        <taxon>Chordata</taxon>
        <taxon>Craniata</taxon>
        <taxon>Vertebrata</taxon>
        <taxon>Euteleostomi</taxon>
        <taxon>Actinopterygii</taxon>
        <taxon>Neopterygii</taxon>
        <taxon>Teleostei</taxon>
        <taxon>Neoteleostei</taxon>
        <taxon>Acanthomorphata</taxon>
        <taxon>Gobiaria</taxon>
        <taxon>Gobiiformes</taxon>
        <taxon>Gobioidei</taxon>
        <taxon>Gobiidae</taxon>
        <taxon>Gobionellinae</taxon>
        <taxon>Mugilogobius</taxon>
    </lineage>
</organism>
<sequence length="370" mass="41908">METVRVLPGAGEKHKQQTEDAAMTGMFSRDVQSRSMEQTVSQTEKLAGQLCSVMAAYTRKTAGLRDKGDQLVGQLLDLSRSEDPELQLGLKNLAEDLAMVQDYRQAQVDRLESRVLAPLKAYGDIVKNKRAELKKFSADRSREMKEIQKLEKIRLKNPADRQSISQAEVSVQKASNNAQRSTRLMEDAIMDFQKNKLEDIKTIFTDFVTVEMLFHAKALEIYTHTFHNLEAMELHRDLELFSSRVRLQTSSPLSWTVRDTLCTTVLFRAPAAEGGSGSSQRPRQNLYPGLAALYADRGTRRRSFRESRRRKTRKRSQTQRLRPPDARTQLIVVEDLIKKMEAVGVKTRGTTSGDCRLDSCKTSLGQSVHS</sequence>
<dbReference type="SUPFAM" id="SSF103657">
    <property type="entry name" value="BAR/IMD domain-like"/>
    <property type="match status" value="1"/>
</dbReference>
<dbReference type="GO" id="GO:0060271">
    <property type="term" value="P:cilium assembly"/>
    <property type="evidence" value="ECO:0007669"/>
    <property type="project" value="TreeGrafter"/>
</dbReference>
<evidence type="ECO:0000313" key="4">
    <source>
        <dbReference type="Proteomes" id="UP001460270"/>
    </source>
</evidence>
<dbReference type="InterPro" id="IPR009602">
    <property type="entry name" value="CBAR/FAM92"/>
</dbReference>
<feature type="compositionally biased region" description="Basic residues" evidence="2">
    <location>
        <begin position="299"/>
        <end position="317"/>
    </location>
</feature>
<proteinExistence type="predicted"/>
<keyword evidence="4" id="KW-1185">Reference proteome</keyword>
<accession>A0AAW0MY51</accession>
<dbReference type="GO" id="GO:0005814">
    <property type="term" value="C:centriole"/>
    <property type="evidence" value="ECO:0007669"/>
    <property type="project" value="UniProtKB-SubCell"/>
</dbReference>
<dbReference type="InterPro" id="IPR027267">
    <property type="entry name" value="AH/BAR_dom_sf"/>
</dbReference>
<feature type="region of interest" description="Disordered" evidence="2">
    <location>
        <begin position="347"/>
        <end position="370"/>
    </location>
</feature>
<dbReference type="Gene3D" id="1.20.1270.60">
    <property type="entry name" value="Arfaptin homology (AH) domain/BAR domain"/>
    <property type="match status" value="1"/>
</dbReference>
<evidence type="ECO:0000313" key="3">
    <source>
        <dbReference type="EMBL" id="KAK7881854.1"/>
    </source>
</evidence>
<gene>
    <name evidence="3" type="ORF">WMY93_030263</name>
</gene>
<protein>
    <recommendedName>
        <fullName evidence="5">Protein FAM92B</fullName>
    </recommendedName>
</protein>
<dbReference type="Pfam" id="PF06730">
    <property type="entry name" value="FAM92"/>
    <property type="match status" value="1"/>
</dbReference>
<dbReference type="EMBL" id="JBBPFD010000022">
    <property type="protein sequence ID" value="KAK7881854.1"/>
    <property type="molecule type" value="Genomic_DNA"/>
</dbReference>
<name>A0AAW0MY51_9GOBI</name>
<comment type="caution">
    <text evidence="3">The sequence shown here is derived from an EMBL/GenBank/DDBJ whole genome shotgun (WGS) entry which is preliminary data.</text>
</comment>
<dbReference type="GO" id="GO:0036064">
    <property type="term" value="C:ciliary basal body"/>
    <property type="evidence" value="ECO:0007669"/>
    <property type="project" value="TreeGrafter"/>
</dbReference>
<dbReference type="AlphaFoldDB" id="A0AAW0MY51"/>
<reference evidence="4" key="1">
    <citation type="submission" date="2024-04" db="EMBL/GenBank/DDBJ databases">
        <title>Salinicola lusitanus LLJ914,a marine bacterium isolated from the Okinawa Trough.</title>
        <authorList>
            <person name="Li J."/>
        </authorList>
    </citation>
    <scope>NUCLEOTIDE SEQUENCE [LARGE SCALE GENOMIC DNA]</scope>
</reference>
<feature type="compositionally biased region" description="Polar residues" evidence="2">
    <location>
        <begin position="360"/>
        <end position="370"/>
    </location>
</feature>
<evidence type="ECO:0000256" key="2">
    <source>
        <dbReference type="SAM" id="MobiDB-lite"/>
    </source>
</evidence>
<comment type="subcellular location">
    <subcellularLocation>
        <location evidence="1">Cytoplasm</location>
        <location evidence="1">Cytoskeleton</location>
        <location evidence="1">Microtubule organizing center</location>
        <location evidence="1">Centrosome</location>
        <location evidence="1">Centriole</location>
    </subcellularLocation>
</comment>